<dbReference type="InterPro" id="IPR002223">
    <property type="entry name" value="Kunitz_BPTI"/>
</dbReference>
<name>A0A3B5PXA9_XIPMA</name>
<dbReference type="GO" id="GO:0004867">
    <property type="term" value="F:serine-type endopeptidase inhibitor activity"/>
    <property type="evidence" value="ECO:0007669"/>
    <property type="project" value="UniProtKB-KW"/>
</dbReference>
<dbReference type="PROSITE" id="PS50279">
    <property type="entry name" value="BPTI_KUNITZ_2"/>
    <property type="match status" value="1"/>
</dbReference>
<dbReference type="Ensembl" id="ENSXMAT00000028017.1">
    <property type="protein sequence ID" value="ENSXMAP00000023520.1"/>
    <property type="gene ID" value="ENSXMAG00000024936.1"/>
</dbReference>
<dbReference type="PANTHER" id="PTHR10083:SF381">
    <property type="entry name" value="BPTI_KUNITZ INHIBITOR DOMAIN-CONTAINING PROTEIN"/>
    <property type="match status" value="1"/>
</dbReference>
<dbReference type="PRINTS" id="PR00759">
    <property type="entry name" value="BASICPTASE"/>
</dbReference>
<keyword evidence="6" id="KW-0812">Transmembrane</keyword>
<keyword evidence="9" id="KW-1185">Reference proteome</keyword>
<comment type="subcellular location">
    <subcellularLocation>
        <location evidence="1">Secreted</location>
    </subcellularLocation>
</comment>
<evidence type="ECO:0000256" key="2">
    <source>
        <dbReference type="ARBA" id="ARBA00022525"/>
    </source>
</evidence>
<keyword evidence="5" id="KW-1015">Disulfide bond</keyword>
<evidence type="ECO:0000256" key="6">
    <source>
        <dbReference type="SAM" id="Phobius"/>
    </source>
</evidence>
<organism evidence="8 9">
    <name type="scientific">Xiphophorus maculatus</name>
    <name type="common">Southern platyfish</name>
    <name type="synonym">Platypoecilus maculatus</name>
    <dbReference type="NCBI Taxonomy" id="8083"/>
    <lineage>
        <taxon>Eukaryota</taxon>
        <taxon>Metazoa</taxon>
        <taxon>Chordata</taxon>
        <taxon>Craniata</taxon>
        <taxon>Vertebrata</taxon>
        <taxon>Euteleostomi</taxon>
        <taxon>Actinopterygii</taxon>
        <taxon>Neopterygii</taxon>
        <taxon>Teleostei</taxon>
        <taxon>Neoteleostei</taxon>
        <taxon>Acanthomorphata</taxon>
        <taxon>Ovalentaria</taxon>
        <taxon>Atherinomorphae</taxon>
        <taxon>Cyprinodontiformes</taxon>
        <taxon>Poeciliidae</taxon>
        <taxon>Poeciliinae</taxon>
        <taxon>Xiphophorus</taxon>
    </lineage>
</organism>
<evidence type="ECO:0000259" key="7">
    <source>
        <dbReference type="PROSITE" id="PS50279"/>
    </source>
</evidence>
<dbReference type="Gene3D" id="4.10.410.10">
    <property type="entry name" value="Pancreatic trypsin inhibitor Kunitz domain"/>
    <property type="match status" value="1"/>
</dbReference>
<evidence type="ECO:0000256" key="5">
    <source>
        <dbReference type="ARBA" id="ARBA00023157"/>
    </source>
</evidence>
<dbReference type="PROSITE" id="PS00280">
    <property type="entry name" value="BPTI_KUNITZ_1"/>
    <property type="match status" value="1"/>
</dbReference>
<dbReference type="FunFam" id="4.10.410.10:FF:000017">
    <property type="entry name" value="papilin isoform X2"/>
    <property type="match status" value="1"/>
</dbReference>
<feature type="domain" description="BPTI/Kunitz inhibitor" evidence="7">
    <location>
        <begin position="82"/>
        <end position="132"/>
    </location>
</feature>
<evidence type="ECO:0000313" key="9">
    <source>
        <dbReference type="Proteomes" id="UP000002852"/>
    </source>
</evidence>
<evidence type="ECO:0000256" key="1">
    <source>
        <dbReference type="ARBA" id="ARBA00004613"/>
    </source>
</evidence>
<dbReference type="InterPro" id="IPR036880">
    <property type="entry name" value="Kunitz_BPTI_sf"/>
</dbReference>
<feature type="transmembrane region" description="Helical" evidence="6">
    <location>
        <begin position="27"/>
        <end position="50"/>
    </location>
</feature>
<protein>
    <recommendedName>
        <fullName evidence="7">BPTI/Kunitz inhibitor domain-containing protein</fullName>
    </recommendedName>
</protein>
<dbReference type="InterPro" id="IPR020901">
    <property type="entry name" value="Prtase_inh_Kunz-CS"/>
</dbReference>
<dbReference type="InterPro" id="IPR050098">
    <property type="entry name" value="TFPI/VKTCI-like"/>
</dbReference>
<reference evidence="8" key="4">
    <citation type="submission" date="2025-09" db="UniProtKB">
        <authorList>
            <consortium name="Ensembl"/>
        </authorList>
    </citation>
    <scope>IDENTIFICATION</scope>
    <source>
        <strain evidence="8">JP 163 A</strain>
    </source>
</reference>
<reference evidence="9" key="1">
    <citation type="submission" date="2012-01" db="EMBL/GenBank/DDBJ databases">
        <authorList>
            <person name="Walter R."/>
            <person name="Schartl M."/>
            <person name="Warren W."/>
        </authorList>
    </citation>
    <scope>NUCLEOTIDE SEQUENCE [LARGE SCALE GENOMIC DNA]</scope>
    <source>
        <strain evidence="9">JP 163 A</strain>
    </source>
</reference>
<evidence type="ECO:0000313" key="8">
    <source>
        <dbReference type="Ensembl" id="ENSXMAP00000023520.1"/>
    </source>
</evidence>
<proteinExistence type="predicted"/>
<evidence type="ECO:0000256" key="3">
    <source>
        <dbReference type="ARBA" id="ARBA00022690"/>
    </source>
</evidence>
<keyword evidence="2" id="KW-0964">Secreted</keyword>
<dbReference type="Proteomes" id="UP000002852">
    <property type="component" value="Unassembled WGS sequence"/>
</dbReference>
<reference evidence="9" key="2">
    <citation type="journal article" date="2013" name="Nat. Genet.">
        <title>The genome of the platyfish, Xiphophorus maculatus, provides insights into evolutionary adaptation and several complex traits.</title>
        <authorList>
            <person name="Schartl M."/>
            <person name="Walter R.B."/>
            <person name="Shen Y."/>
            <person name="Garcia T."/>
            <person name="Catchen J."/>
            <person name="Amores A."/>
            <person name="Braasch I."/>
            <person name="Chalopin D."/>
            <person name="Volff J.N."/>
            <person name="Lesch K.P."/>
            <person name="Bisazza A."/>
            <person name="Minx P."/>
            <person name="Hillier L."/>
            <person name="Wilson R.K."/>
            <person name="Fuerstenberg S."/>
            <person name="Boore J."/>
            <person name="Searle S."/>
            <person name="Postlethwait J.H."/>
            <person name="Warren W.C."/>
        </authorList>
    </citation>
    <scope>NUCLEOTIDE SEQUENCE [LARGE SCALE GENOMIC DNA]</scope>
    <source>
        <strain evidence="9">JP 163 A</strain>
    </source>
</reference>
<dbReference type="AlphaFoldDB" id="A0A3B5PXA9"/>
<accession>A0A3B5PXA9</accession>
<dbReference type="SMART" id="SM00131">
    <property type="entry name" value="KU"/>
    <property type="match status" value="1"/>
</dbReference>
<dbReference type="SUPFAM" id="SSF57362">
    <property type="entry name" value="BPTI-like"/>
    <property type="match status" value="1"/>
</dbReference>
<keyword evidence="6" id="KW-1133">Transmembrane helix</keyword>
<dbReference type="PANTHER" id="PTHR10083">
    <property type="entry name" value="KUNITZ-TYPE PROTEASE INHIBITOR-RELATED"/>
    <property type="match status" value="1"/>
</dbReference>
<dbReference type="GeneTree" id="ENSGT01140000282748"/>
<dbReference type="GO" id="GO:0005615">
    <property type="term" value="C:extracellular space"/>
    <property type="evidence" value="ECO:0007669"/>
    <property type="project" value="TreeGrafter"/>
</dbReference>
<evidence type="ECO:0000256" key="4">
    <source>
        <dbReference type="ARBA" id="ARBA00022900"/>
    </source>
</evidence>
<reference evidence="8" key="3">
    <citation type="submission" date="2025-08" db="UniProtKB">
        <authorList>
            <consortium name="Ensembl"/>
        </authorList>
    </citation>
    <scope>IDENTIFICATION</scope>
    <source>
        <strain evidence="8">JP 163 A</strain>
    </source>
</reference>
<dbReference type="InParanoid" id="A0A3B5PXA9"/>
<keyword evidence="6" id="KW-0472">Membrane</keyword>
<keyword evidence="4" id="KW-0722">Serine protease inhibitor</keyword>
<dbReference type="OMA" id="IVHIMPA"/>
<dbReference type="Pfam" id="PF00014">
    <property type="entry name" value="Kunitz_BPTI"/>
    <property type="match status" value="1"/>
</dbReference>
<sequence length="155" mass="17385">MTPNTSTSTPSRPWMAPWMTWSTSPQILIIVHIMPAWLNPFGFTALLPLFHFISTVLIPRCVGVHSCTLFTCVCSAGLTDLCLLPMDEGSCQKYTLRWYFNNQVGACRPFIYSGCKGNDNRFLHLEECEQACLRETKVFPPPHLTLKATASNIAT</sequence>
<keyword evidence="3" id="KW-0646">Protease inhibitor</keyword>